<dbReference type="InterPro" id="IPR013230">
    <property type="entry name" value="Peptidase_M15A_C"/>
</dbReference>
<dbReference type="EMBL" id="PYGF01000002">
    <property type="protein sequence ID" value="PSL06543.1"/>
    <property type="molecule type" value="Genomic_DNA"/>
</dbReference>
<accession>A0A2P8EAP1</accession>
<evidence type="ECO:0000313" key="4">
    <source>
        <dbReference type="Proteomes" id="UP000240708"/>
    </source>
</evidence>
<protein>
    <submittedName>
        <fullName evidence="3">Peptidase M15-like protein</fullName>
    </submittedName>
</protein>
<dbReference type="SUPFAM" id="SSF55166">
    <property type="entry name" value="Hedgehog/DD-peptidase"/>
    <property type="match status" value="1"/>
</dbReference>
<organism evidence="3 4">
    <name type="scientific">Cecembia rubra</name>
    <dbReference type="NCBI Taxonomy" id="1485585"/>
    <lineage>
        <taxon>Bacteria</taxon>
        <taxon>Pseudomonadati</taxon>
        <taxon>Bacteroidota</taxon>
        <taxon>Cytophagia</taxon>
        <taxon>Cytophagales</taxon>
        <taxon>Cyclobacteriaceae</taxon>
        <taxon>Cecembia</taxon>
    </lineage>
</organism>
<keyword evidence="4" id="KW-1185">Reference proteome</keyword>
<evidence type="ECO:0000313" key="3">
    <source>
        <dbReference type="EMBL" id="PSL06543.1"/>
    </source>
</evidence>
<dbReference type="Proteomes" id="UP000240708">
    <property type="component" value="Unassembled WGS sequence"/>
</dbReference>
<evidence type="ECO:0000256" key="1">
    <source>
        <dbReference type="SAM" id="MobiDB-lite"/>
    </source>
</evidence>
<sequence>MEIKHFNPAEFDSNDGDGSGRGTGGNMRISTLLMLDSAREIAGIPFRINSGFRTKKHNDAVGGSKNSSHMKGYAADIATDPETQSQVIEACKKAGFRRIGIYRNFVHVDNDPDKPDAQWRGGY</sequence>
<proteinExistence type="predicted"/>
<dbReference type="RefSeq" id="WP_106566463.1">
    <property type="nucleotide sequence ID" value="NZ_PYGF01000002.1"/>
</dbReference>
<dbReference type="OrthoDB" id="1494639at2"/>
<evidence type="ECO:0000259" key="2">
    <source>
        <dbReference type="Pfam" id="PF08291"/>
    </source>
</evidence>
<comment type="caution">
    <text evidence="3">The sequence shown here is derived from an EMBL/GenBank/DDBJ whole genome shotgun (WGS) entry which is preliminary data.</text>
</comment>
<feature type="domain" description="Peptidase M15A C-terminal" evidence="2">
    <location>
        <begin position="5"/>
        <end position="109"/>
    </location>
</feature>
<name>A0A2P8EAP1_9BACT</name>
<reference evidence="3 4" key="1">
    <citation type="submission" date="2018-03" db="EMBL/GenBank/DDBJ databases">
        <title>Genomic Encyclopedia of Archaeal and Bacterial Type Strains, Phase II (KMG-II): from individual species to whole genera.</title>
        <authorList>
            <person name="Goeker M."/>
        </authorList>
    </citation>
    <scope>NUCLEOTIDE SEQUENCE [LARGE SCALE GENOMIC DNA]</scope>
    <source>
        <strain evidence="3 4">DSM 28057</strain>
    </source>
</reference>
<dbReference type="Pfam" id="PF08291">
    <property type="entry name" value="Peptidase_M15_3"/>
    <property type="match status" value="1"/>
</dbReference>
<dbReference type="InterPro" id="IPR009045">
    <property type="entry name" value="Zn_M74/Hedgehog-like"/>
</dbReference>
<gene>
    <name evidence="3" type="ORF">CLV48_102360</name>
</gene>
<dbReference type="Gene3D" id="3.30.1380.10">
    <property type="match status" value="1"/>
</dbReference>
<dbReference type="AlphaFoldDB" id="A0A2P8EAP1"/>
<feature type="region of interest" description="Disordered" evidence="1">
    <location>
        <begin position="1"/>
        <end position="26"/>
    </location>
</feature>